<feature type="domain" description="Beta-lactamase-related" evidence="2">
    <location>
        <begin position="66"/>
        <end position="386"/>
    </location>
</feature>
<feature type="transmembrane region" description="Helical" evidence="1">
    <location>
        <begin position="524"/>
        <end position="550"/>
    </location>
</feature>
<proteinExistence type="predicted"/>
<dbReference type="EMBL" id="CP001291">
    <property type="protein sequence ID" value="ACK69758.1"/>
    <property type="molecule type" value="Genomic_DNA"/>
</dbReference>
<dbReference type="AlphaFoldDB" id="B7K7J0"/>
<dbReference type="SUPFAM" id="SSF56601">
    <property type="entry name" value="beta-lactamase/transpeptidase-like"/>
    <property type="match status" value="1"/>
</dbReference>
<dbReference type="InterPro" id="IPR012338">
    <property type="entry name" value="Beta-lactam/transpept-like"/>
</dbReference>
<dbReference type="KEGG" id="cyc:PCC7424_1311"/>
<dbReference type="Pfam" id="PF00144">
    <property type="entry name" value="Beta-lactamase"/>
    <property type="match status" value="1"/>
</dbReference>
<sequence>MKQKKRWKTFIGILLSVFFSIIWLNPVYSKIPVPEPKPEVSPSAPVITPSVDEKVLTNQEEVDKFFNTIIRRQMEQENIPGLVVSLVKDGEIIFNKGYGYANVEEKIPVEPDKTLFRVASLSKLFTDTAIMQLYEEGKLNLYQDVSRYLDEVKIKNPYSVPVTAAELMTQTGGFPQALIGLAAPTPEQMTPLPEYLSEQLPPVTWQPGEIYSYANIGITLLGYLVQKISGIPFVEYVDENIFKPLQMNRSSFRQPLPEELRSDLAVGYQYNGNEYKPVPFLYLNIAPAAAMSTTGTDMAHFMIAHLQLGKYKNQRILKPDTALLMHRQHFTHHPLLPGTAYGFHERLENNIRSIGHYGNLRGYTSSITLLPDQNLGLFIASNSFNGINENIITQFFDHFFKAENLPQAPQPEQQLNISLEKYVGTYRDLEYPRYSIAKLTAVAGHLHIERSEDNTLTINPPGWFFPKDFKPIKLLPVDNQLFQRADNTGYVAFGFDQNGNVSYLFNPINSKIGAYEKLAFYEIFWVQASIFLGCVLIFLLTIIGLIVGLIRSRHKNKIFSSILSRIAWLVAGLVSGLYLLSFVGEIVSVWIIGGWKLAYGVPPAIEAFLYLPPIAVGLTLGLIILSVLLWKNKSTSLWGRISYGVITLASLTIIPILVYWNLLGVGIFS</sequence>
<protein>
    <submittedName>
        <fullName evidence="3">Beta-lactamase</fullName>
    </submittedName>
</protein>
<dbReference type="PANTHER" id="PTHR46825:SF9">
    <property type="entry name" value="BETA-LACTAMASE-RELATED DOMAIN-CONTAINING PROTEIN"/>
    <property type="match status" value="1"/>
</dbReference>
<keyword evidence="1" id="KW-0812">Transmembrane</keyword>
<dbReference type="eggNOG" id="COG1680">
    <property type="taxonomic scope" value="Bacteria"/>
</dbReference>
<organism evidence="3 4">
    <name type="scientific">Gloeothece citriformis (strain PCC 7424)</name>
    <name type="common">Cyanothece sp. (strain PCC 7424)</name>
    <dbReference type="NCBI Taxonomy" id="65393"/>
    <lineage>
        <taxon>Bacteria</taxon>
        <taxon>Bacillati</taxon>
        <taxon>Cyanobacteriota</taxon>
        <taxon>Cyanophyceae</taxon>
        <taxon>Oscillatoriophycideae</taxon>
        <taxon>Chroococcales</taxon>
        <taxon>Aphanothecaceae</taxon>
        <taxon>Gloeothece</taxon>
        <taxon>Gloeothece citriformis</taxon>
    </lineage>
</organism>
<evidence type="ECO:0000256" key="1">
    <source>
        <dbReference type="SAM" id="Phobius"/>
    </source>
</evidence>
<evidence type="ECO:0000313" key="4">
    <source>
        <dbReference type="Proteomes" id="UP000002384"/>
    </source>
</evidence>
<keyword evidence="4" id="KW-1185">Reference proteome</keyword>
<dbReference type="Proteomes" id="UP000002384">
    <property type="component" value="Chromosome"/>
</dbReference>
<evidence type="ECO:0000259" key="2">
    <source>
        <dbReference type="Pfam" id="PF00144"/>
    </source>
</evidence>
<dbReference type="RefSeq" id="WP_012598704.1">
    <property type="nucleotide sequence ID" value="NC_011729.1"/>
</dbReference>
<dbReference type="InterPro" id="IPR050491">
    <property type="entry name" value="AmpC-like"/>
</dbReference>
<dbReference type="OrthoDB" id="9797709at2"/>
<feature type="transmembrane region" description="Helical" evidence="1">
    <location>
        <begin position="562"/>
        <end position="595"/>
    </location>
</feature>
<feature type="transmembrane region" description="Helical" evidence="1">
    <location>
        <begin position="641"/>
        <end position="662"/>
    </location>
</feature>
<dbReference type="HOGENOM" id="CLU_022757_1_0_3"/>
<gene>
    <name evidence="3" type="ordered locus">PCC7424_1311</name>
</gene>
<feature type="transmembrane region" description="Helical" evidence="1">
    <location>
        <begin position="607"/>
        <end position="629"/>
    </location>
</feature>
<accession>B7K7J0</accession>
<dbReference type="PANTHER" id="PTHR46825">
    <property type="entry name" value="D-ALANYL-D-ALANINE-CARBOXYPEPTIDASE/ENDOPEPTIDASE AMPH"/>
    <property type="match status" value="1"/>
</dbReference>
<name>B7K7J0_GLOC7</name>
<keyword evidence="1" id="KW-0472">Membrane</keyword>
<reference evidence="4" key="1">
    <citation type="journal article" date="2011" name="MBio">
        <title>Novel metabolic attributes of the genus Cyanothece, comprising a group of unicellular nitrogen-fixing Cyanobacteria.</title>
        <authorList>
            <person name="Bandyopadhyay A."/>
            <person name="Elvitigala T."/>
            <person name="Welsh E."/>
            <person name="Stockel J."/>
            <person name="Liberton M."/>
            <person name="Min H."/>
            <person name="Sherman L.A."/>
            <person name="Pakrasi H.B."/>
        </authorList>
    </citation>
    <scope>NUCLEOTIDE SEQUENCE [LARGE SCALE GENOMIC DNA]</scope>
    <source>
        <strain evidence="4">PCC 7424</strain>
    </source>
</reference>
<evidence type="ECO:0000313" key="3">
    <source>
        <dbReference type="EMBL" id="ACK69758.1"/>
    </source>
</evidence>
<dbReference type="STRING" id="65393.PCC7424_1311"/>
<dbReference type="Gene3D" id="3.40.710.10">
    <property type="entry name" value="DD-peptidase/beta-lactamase superfamily"/>
    <property type="match status" value="1"/>
</dbReference>
<keyword evidence="1" id="KW-1133">Transmembrane helix</keyword>
<dbReference type="InterPro" id="IPR001466">
    <property type="entry name" value="Beta-lactam-related"/>
</dbReference>